<dbReference type="Proteomes" id="UP001165960">
    <property type="component" value="Unassembled WGS sequence"/>
</dbReference>
<name>A0ACC2TTB9_9FUNG</name>
<organism evidence="1 2">
    <name type="scientific">Entomophthora muscae</name>
    <dbReference type="NCBI Taxonomy" id="34485"/>
    <lineage>
        <taxon>Eukaryota</taxon>
        <taxon>Fungi</taxon>
        <taxon>Fungi incertae sedis</taxon>
        <taxon>Zoopagomycota</taxon>
        <taxon>Entomophthoromycotina</taxon>
        <taxon>Entomophthoromycetes</taxon>
        <taxon>Entomophthorales</taxon>
        <taxon>Entomophthoraceae</taxon>
        <taxon>Entomophthora</taxon>
    </lineage>
</organism>
<protein>
    <submittedName>
        <fullName evidence="1">Uncharacterized protein</fullName>
    </submittedName>
</protein>
<dbReference type="EMBL" id="QTSX02002169">
    <property type="protein sequence ID" value="KAJ9077963.1"/>
    <property type="molecule type" value="Genomic_DNA"/>
</dbReference>
<comment type="caution">
    <text evidence="1">The sequence shown here is derived from an EMBL/GenBank/DDBJ whole genome shotgun (WGS) entry which is preliminary data.</text>
</comment>
<evidence type="ECO:0000313" key="1">
    <source>
        <dbReference type="EMBL" id="KAJ9077963.1"/>
    </source>
</evidence>
<sequence>MPLPSKGPIVQVQEEGLSTQECTLKRAPWLLSGMILMGLDSYFPPTIFHILFMDTPLGDHDSSALDGVLVDSSSRMGAKSSYFSPPLSHLCSLKCKQKS</sequence>
<proteinExistence type="predicted"/>
<keyword evidence="2" id="KW-1185">Reference proteome</keyword>
<gene>
    <name evidence="1" type="ORF">DSO57_1011499</name>
</gene>
<reference evidence="1" key="1">
    <citation type="submission" date="2022-04" db="EMBL/GenBank/DDBJ databases">
        <title>Genome of the entomopathogenic fungus Entomophthora muscae.</title>
        <authorList>
            <person name="Elya C."/>
            <person name="Lovett B.R."/>
            <person name="Lee E."/>
            <person name="Macias A.M."/>
            <person name="Hajek A.E."/>
            <person name="De Bivort B.L."/>
            <person name="Kasson M.T."/>
            <person name="De Fine Licht H.H."/>
            <person name="Stajich J.E."/>
        </authorList>
    </citation>
    <scope>NUCLEOTIDE SEQUENCE</scope>
    <source>
        <strain evidence="1">Berkeley</strain>
    </source>
</reference>
<accession>A0ACC2TTB9</accession>
<evidence type="ECO:0000313" key="2">
    <source>
        <dbReference type="Proteomes" id="UP001165960"/>
    </source>
</evidence>